<reference evidence="5 6" key="1">
    <citation type="submission" date="2014-12" db="EMBL/GenBank/DDBJ databases">
        <title>Draft genome sequences of 29 type strains of Enterococci.</title>
        <authorList>
            <person name="Zhong Z."/>
            <person name="Sun Z."/>
            <person name="Liu W."/>
            <person name="Zhang W."/>
            <person name="Zhang H."/>
        </authorList>
    </citation>
    <scope>NUCLEOTIDE SEQUENCE [LARGE SCALE GENOMIC DNA]</scope>
    <source>
        <strain evidence="5 6">DSM 15687</strain>
    </source>
</reference>
<gene>
    <name evidence="5" type="ORF">RV14_GL000468</name>
</gene>
<dbReference type="Pfam" id="PF12833">
    <property type="entry name" value="HTH_18"/>
    <property type="match status" value="1"/>
</dbReference>
<dbReference type="PROSITE" id="PS01124">
    <property type="entry name" value="HTH_ARAC_FAMILY_2"/>
    <property type="match status" value="1"/>
</dbReference>
<dbReference type="SUPFAM" id="SSF46689">
    <property type="entry name" value="Homeodomain-like"/>
    <property type="match status" value="2"/>
</dbReference>
<keyword evidence="1" id="KW-0805">Transcription regulation</keyword>
<dbReference type="SMART" id="SM00342">
    <property type="entry name" value="HTH_ARAC"/>
    <property type="match status" value="1"/>
</dbReference>
<accession>A0A1L8WI84</accession>
<dbReference type="Gene3D" id="2.60.40.1500">
    <property type="entry name" value="Glycosyl hydrolase domain, family 39"/>
    <property type="match status" value="1"/>
</dbReference>
<dbReference type="SUPFAM" id="SSF51445">
    <property type="entry name" value="(Trans)glycosidases"/>
    <property type="match status" value="1"/>
</dbReference>
<dbReference type="STRING" id="150033.RV14_GL000468"/>
<evidence type="ECO:0000313" key="5">
    <source>
        <dbReference type="EMBL" id="OJG80726.1"/>
    </source>
</evidence>
<dbReference type="Gene3D" id="1.10.10.60">
    <property type="entry name" value="Homeodomain-like"/>
    <property type="match status" value="2"/>
</dbReference>
<comment type="caution">
    <text evidence="5">The sequence shown here is derived from an EMBL/GenBank/DDBJ whole genome shotgun (WGS) entry which is preliminary data.</text>
</comment>
<protein>
    <recommendedName>
        <fullName evidence="4">HTH araC/xylS-type domain-containing protein</fullName>
    </recommendedName>
</protein>
<dbReference type="RefSeq" id="WP_071855657.1">
    <property type="nucleotide sequence ID" value="NZ_JXLB01000013.1"/>
</dbReference>
<evidence type="ECO:0000313" key="6">
    <source>
        <dbReference type="Proteomes" id="UP000182152"/>
    </source>
</evidence>
<evidence type="ECO:0000259" key="4">
    <source>
        <dbReference type="PROSITE" id="PS01124"/>
    </source>
</evidence>
<dbReference type="GO" id="GO:0043565">
    <property type="term" value="F:sequence-specific DNA binding"/>
    <property type="evidence" value="ECO:0007669"/>
    <property type="project" value="InterPro"/>
</dbReference>
<organism evidence="5 6">
    <name type="scientific">Enterococcus ratti</name>
    <dbReference type="NCBI Taxonomy" id="150033"/>
    <lineage>
        <taxon>Bacteria</taxon>
        <taxon>Bacillati</taxon>
        <taxon>Bacillota</taxon>
        <taxon>Bacilli</taxon>
        <taxon>Lactobacillales</taxon>
        <taxon>Enterococcaceae</taxon>
        <taxon>Enterococcus</taxon>
    </lineage>
</organism>
<keyword evidence="6" id="KW-1185">Reference proteome</keyword>
<dbReference type="Gene3D" id="3.20.20.80">
    <property type="entry name" value="Glycosidases"/>
    <property type="match status" value="1"/>
</dbReference>
<dbReference type="PANTHER" id="PTHR43280:SF2">
    <property type="entry name" value="HTH-TYPE TRANSCRIPTIONAL REGULATOR EXSA"/>
    <property type="match status" value="1"/>
</dbReference>
<dbReference type="InterPro" id="IPR017853">
    <property type="entry name" value="GH"/>
</dbReference>
<dbReference type="AlphaFoldDB" id="A0A1L8WI84"/>
<evidence type="ECO:0000256" key="2">
    <source>
        <dbReference type="ARBA" id="ARBA00023125"/>
    </source>
</evidence>
<evidence type="ECO:0000256" key="1">
    <source>
        <dbReference type="ARBA" id="ARBA00023015"/>
    </source>
</evidence>
<dbReference type="Proteomes" id="UP000182152">
    <property type="component" value="Unassembled WGS sequence"/>
</dbReference>
<proteinExistence type="predicted"/>
<dbReference type="SUPFAM" id="SSF51011">
    <property type="entry name" value="Glycosyl hydrolase domain"/>
    <property type="match status" value="1"/>
</dbReference>
<dbReference type="OrthoDB" id="506156at2"/>
<dbReference type="InterPro" id="IPR009057">
    <property type="entry name" value="Homeodomain-like_sf"/>
</dbReference>
<evidence type="ECO:0000256" key="3">
    <source>
        <dbReference type="ARBA" id="ARBA00023163"/>
    </source>
</evidence>
<dbReference type="GO" id="GO:0003700">
    <property type="term" value="F:DNA-binding transcription factor activity"/>
    <property type="evidence" value="ECO:0007669"/>
    <property type="project" value="InterPro"/>
</dbReference>
<keyword evidence="2" id="KW-0238">DNA-binding</keyword>
<keyword evidence="3" id="KW-0804">Transcription</keyword>
<name>A0A1L8WI84_9ENTE</name>
<dbReference type="EMBL" id="JXLB01000013">
    <property type="protein sequence ID" value="OJG80726.1"/>
    <property type="molecule type" value="Genomic_DNA"/>
</dbReference>
<dbReference type="PANTHER" id="PTHR43280">
    <property type="entry name" value="ARAC-FAMILY TRANSCRIPTIONAL REGULATOR"/>
    <property type="match status" value="1"/>
</dbReference>
<sequence>MKYERNYKIRFNDSEKYEQKYYREITLLLLLEGEMMVEKQDKAYQLSSGDMFVFNINERIELKPLSIKHVVYIELQIDTLFFVMQFPMVFHVQFECIPKSKEQGKLTAMEQMRTQLAELCLLEFGEEIAKKIKENIIFNQLLYGLVQHFSKSQTCFYPFNEQPKLYEILNYIEENFQKSLSLKKVAEHFYLSAPALSKFFKQQTGTYFSDYLRELAINHSLKELLYTKRSIEQIAQNNGFKNSKTYREAFKKKFNVPPTTYRIQHTKEILTKNLDSLSVLRKNEQRKEMVTLLYKYCQNQIEKVHSMNIDVQNKAIDIKMSNRSLKIKERDFVINIGSLDKLAMDSIQKELLVLKKEKMITHVQFHQLFSQCPSSFQLAKKTKLNSFPFFEQLDKILLFLDRHAIGVIFNVNAQQVKELLKESLYRKFFVHLHNQFGKNTIETWKINFNLPPIEQENYLFHELRNYFISISENIEIGATIPLADSREFKEEDIIFFLKTVAPFCQFLTYSADPNKLVSQEKEVVPIKDIHQYLFKKTNYIKHLLKEHELNVPLYLMDWNTITGKTRVTNGTFFRGAIILQEYLELLPLVKGVGFWLNIELYESMSLSDQLLNDGLELFHFQNNKRPVYYCMWLLQRLKGEIIAMGKEYLLVKNRNKYQLLLWNSNYFDPYLSSEESFLNSYKVSLAINIQELPSSYYQIKQIDFDHHNGAVYYTYNQFRKIKHLDVELQEYIERTTHPRMKAFEIELEDRFSYYITLESNAISLIELTAYI</sequence>
<feature type="domain" description="HTH araC/xylS-type" evidence="4">
    <location>
        <begin position="166"/>
        <end position="264"/>
    </location>
</feature>
<dbReference type="InterPro" id="IPR018060">
    <property type="entry name" value="HTH_AraC"/>
</dbReference>